<dbReference type="NCBIfam" id="TIGR01746">
    <property type="entry name" value="Thioester-redct"/>
    <property type="match status" value="1"/>
</dbReference>
<dbReference type="OrthoDB" id="408177at2759"/>
<dbReference type="AlphaFoldDB" id="A0A0M8P928"/>
<sequence>MPSVKKVACLARSRGNLTANDRIQKALEKYDLWDGRLESTQKIIALDGDLTDATLGLGEDKFNWLSNWASVIFHIGARVNWCEPYETLYEPNVVGTRNIIRLATLGRRKALHYVSSIDAWNVTGLINKTERVSEDAPLKPHLESLPYDMGYSQSQWVADEMVQRARDLGLPATIYRPGFVIGNSPRGYGNADDFFARLIVGCIQSGGFPHLPHQRLEYVTVELVCSAILHIASKSESLGRSFHLVSPDVAQSVSIEKTCSLINQAGYPVKEVPYQEWIDMIQHTPENPLEPMIPMLQEPVLGDLTRMHTCILLSMRPKTLSRPWQIDRISNMFL</sequence>
<dbReference type="InterPro" id="IPR013120">
    <property type="entry name" value="FAR_NAD-bd"/>
</dbReference>
<dbReference type="Proteomes" id="UP000037696">
    <property type="component" value="Unassembled WGS sequence"/>
</dbReference>
<dbReference type="STRING" id="229535.A0A0M8P928"/>
<evidence type="ECO:0000313" key="5">
    <source>
        <dbReference type="EMBL" id="KOS43804.1"/>
    </source>
</evidence>
<comment type="caution">
    <text evidence="5">The sequence shown here is derived from an EMBL/GenBank/DDBJ whole genome shotgun (WGS) entry which is preliminary data.</text>
</comment>
<evidence type="ECO:0000256" key="1">
    <source>
        <dbReference type="ARBA" id="ARBA00022450"/>
    </source>
</evidence>
<organism evidence="5 6">
    <name type="scientific">Penicillium nordicum</name>
    <dbReference type="NCBI Taxonomy" id="229535"/>
    <lineage>
        <taxon>Eukaryota</taxon>
        <taxon>Fungi</taxon>
        <taxon>Dikarya</taxon>
        <taxon>Ascomycota</taxon>
        <taxon>Pezizomycotina</taxon>
        <taxon>Eurotiomycetes</taxon>
        <taxon>Eurotiomycetidae</taxon>
        <taxon>Eurotiales</taxon>
        <taxon>Aspergillaceae</taxon>
        <taxon>Penicillium</taxon>
    </lineage>
</organism>
<dbReference type="Pfam" id="PF07993">
    <property type="entry name" value="NAD_binding_4"/>
    <property type="match status" value="1"/>
</dbReference>
<comment type="similarity">
    <text evidence="3">Belongs to the NRP synthetase family.</text>
</comment>
<reference evidence="5 6" key="1">
    <citation type="submission" date="2015-08" db="EMBL/GenBank/DDBJ databases">
        <title>Genome sequencing of Penicillium nordicum.</title>
        <authorList>
            <person name="Nguyen H.D."/>
            <person name="Seifert K.A."/>
        </authorList>
    </citation>
    <scope>NUCLEOTIDE SEQUENCE [LARGE SCALE GENOMIC DNA]</scope>
    <source>
        <strain evidence="5 6">DAOMC 185683</strain>
    </source>
</reference>
<keyword evidence="1" id="KW-0596">Phosphopantetheine</keyword>
<evidence type="ECO:0000313" key="6">
    <source>
        <dbReference type="Proteomes" id="UP000037696"/>
    </source>
</evidence>
<evidence type="ECO:0000256" key="2">
    <source>
        <dbReference type="ARBA" id="ARBA00022553"/>
    </source>
</evidence>
<gene>
    <name evidence="5" type="ORF">ACN38_g5277</name>
</gene>
<dbReference type="InterPro" id="IPR010080">
    <property type="entry name" value="Thioester_reductase-like_dom"/>
</dbReference>
<dbReference type="InterPro" id="IPR036291">
    <property type="entry name" value="NAD(P)-bd_dom_sf"/>
</dbReference>
<accession>A0A0M8P928</accession>
<dbReference type="EMBL" id="LHQQ01000073">
    <property type="protein sequence ID" value="KOS43804.1"/>
    <property type="molecule type" value="Genomic_DNA"/>
</dbReference>
<dbReference type="PANTHER" id="PTHR44845">
    <property type="entry name" value="CARRIER DOMAIN-CONTAINING PROTEIN"/>
    <property type="match status" value="1"/>
</dbReference>
<feature type="domain" description="Thioester reductase (TE)" evidence="4">
    <location>
        <begin position="2"/>
        <end position="228"/>
    </location>
</feature>
<evidence type="ECO:0000259" key="4">
    <source>
        <dbReference type="Pfam" id="PF07993"/>
    </source>
</evidence>
<protein>
    <recommendedName>
        <fullName evidence="4">Thioester reductase (TE) domain-containing protein</fullName>
    </recommendedName>
</protein>
<proteinExistence type="inferred from homology"/>
<dbReference type="SUPFAM" id="SSF51735">
    <property type="entry name" value="NAD(P)-binding Rossmann-fold domains"/>
    <property type="match status" value="1"/>
</dbReference>
<dbReference type="CDD" id="cd05235">
    <property type="entry name" value="SDR_e1"/>
    <property type="match status" value="1"/>
</dbReference>
<name>A0A0M8P928_9EURO</name>
<dbReference type="PANTHER" id="PTHR44845:SF6">
    <property type="entry name" value="BETA-ALANINE-ACTIVATING ENZYME"/>
    <property type="match status" value="1"/>
</dbReference>
<keyword evidence="2" id="KW-0597">Phosphoprotein</keyword>
<keyword evidence="6" id="KW-1185">Reference proteome</keyword>
<evidence type="ECO:0000256" key="3">
    <source>
        <dbReference type="ARBA" id="ARBA00029454"/>
    </source>
</evidence>
<dbReference type="Gene3D" id="3.40.50.720">
    <property type="entry name" value="NAD(P)-binding Rossmann-like Domain"/>
    <property type="match status" value="1"/>
</dbReference>